<keyword evidence="2" id="KW-0813">Transport</keyword>
<keyword evidence="8" id="KW-0445">Lipid transport</keyword>
<feature type="region of interest" description="Disordered" evidence="11">
    <location>
        <begin position="111"/>
        <end position="195"/>
    </location>
</feature>
<dbReference type="Proteomes" id="UP001219933">
    <property type="component" value="Chromosome 1"/>
</dbReference>
<evidence type="ECO:0000256" key="12">
    <source>
        <dbReference type="SAM" id="Phobius"/>
    </source>
</evidence>
<dbReference type="SUPFAM" id="SSF49562">
    <property type="entry name" value="C2 domain (Calcium/lipid-binding domain, CaLB)"/>
    <property type="match status" value="2"/>
</dbReference>
<dbReference type="SMART" id="SM00239">
    <property type="entry name" value="C2"/>
    <property type="match status" value="2"/>
</dbReference>
<gene>
    <name evidence="15" type="ORF">MCUN1_000071</name>
</gene>
<dbReference type="GO" id="GO:0008289">
    <property type="term" value="F:lipid binding"/>
    <property type="evidence" value="ECO:0007669"/>
    <property type="project" value="UniProtKB-KW"/>
</dbReference>
<dbReference type="CDD" id="cd04052">
    <property type="entry name" value="C2B_Tricalbin-like"/>
    <property type="match status" value="1"/>
</dbReference>
<evidence type="ECO:0000256" key="9">
    <source>
        <dbReference type="ARBA" id="ARBA00023121"/>
    </source>
</evidence>
<keyword evidence="9" id="KW-0446">Lipid-binding</keyword>
<dbReference type="Pfam" id="PF25331">
    <property type="entry name" value="C2_Mug190_3rd"/>
    <property type="match status" value="1"/>
</dbReference>
<dbReference type="Gene3D" id="2.60.40.150">
    <property type="entry name" value="C2 domain"/>
    <property type="match status" value="2"/>
</dbReference>
<dbReference type="GO" id="GO:0061817">
    <property type="term" value="P:endoplasmic reticulum-plasma membrane tethering"/>
    <property type="evidence" value="ECO:0007669"/>
    <property type="project" value="InterPro"/>
</dbReference>
<keyword evidence="6" id="KW-0256">Endoplasmic reticulum</keyword>
<dbReference type="PROSITE" id="PS50004">
    <property type="entry name" value="C2"/>
    <property type="match status" value="2"/>
</dbReference>
<dbReference type="InterPro" id="IPR000008">
    <property type="entry name" value="C2_dom"/>
</dbReference>
<evidence type="ECO:0008006" key="17">
    <source>
        <dbReference type="Google" id="ProtNLM"/>
    </source>
</evidence>
<evidence type="ECO:0000256" key="6">
    <source>
        <dbReference type="ARBA" id="ARBA00022824"/>
    </source>
</evidence>
<feature type="compositionally biased region" description="Low complexity" evidence="11">
    <location>
        <begin position="111"/>
        <end position="121"/>
    </location>
</feature>
<feature type="transmembrane region" description="Helical" evidence="12">
    <location>
        <begin position="301"/>
        <end position="319"/>
    </location>
</feature>
<evidence type="ECO:0000256" key="4">
    <source>
        <dbReference type="ARBA" id="ARBA00022692"/>
    </source>
</evidence>
<reference evidence="15" key="1">
    <citation type="submission" date="2023-03" db="EMBL/GenBank/DDBJ databases">
        <title>Mating type loci evolution in Malassezia.</title>
        <authorList>
            <person name="Coelho M.A."/>
        </authorList>
    </citation>
    <scope>NUCLEOTIDE SEQUENCE</scope>
    <source>
        <strain evidence="15">CBS 11721</strain>
    </source>
</reference>
<keyword evidence="10 12" id="KW-0472">Membrane</keyword>
<dbReference type="Pfam" id="PF25669">
    <property type="entry name" value="SMP_MUG190-like"/>
    <property type="match status" value="1"/>
</dbReference>
<feature type="domain" description="SMP-LTD" evidence="14">
    <location>
        <begin position="373"/>
        <end position="606"/>
    </location>
</feature>
<keyword evidence="5" id="KW-0677">Repeat</keyword>
<evidence type="ECO:0000256" key="1">
    <source>
        <dbReference type="ARBA" id="ARBA00004586"/>
    </source>
</evidence>
<dbReference type="PANTHER" id="PTHR47348:SF3">
    <property type="entry name" value="MEIOTICALLY UP-REGULATED GENE 190 PROTEIN"/>
    <property type="match status" value="1"/>
</dbReference>
<evidence type="ECO:0000256" key="7">
    <source>
        <dbReference type="ARBA" id="ARBA00022989"/>
    </source>
</evidence>
<dbReference type="Pfam" id="PF00168">
    <property type="entry name" value="C2"/>
    <property type="match status" value="2"/>
</dbReference>
<organism evidence="15 16">
    <name type="scientific">Malassezia cuniculi</name>
    <dbReference type="NCBI Taxonomy" id="948313"/>
    <lineage>
        <taxon>Eukaryota</taxon>
        <taxon>Fungi</taxon>
        <taxon>Dikarya</taxon>
        <taxon>Basidiomycota</taxon>
        <taxon>Ustilaginomycotina</taxon>
        <taxon>Malasseziomycetes</taxon>
        <taxon>Malasseziales</taxon>
        <taxon>Malasseziaceae</taxon>
        <taxon>Malassezia</taxon>
    </lineage>
</organism>
<dbReference type="GO" id="GO:0006869">
    <property type="term" value="P:lipid transport"/>
    <property type="evidence" value="ECO:0007669"/>
    <property type="project" value="UniProtKB-KW"/>
</dbReference>
<dbReference type="InterPro" id="IPR057349">
    <property type="entry name" value="C2_Mug190_3rd"/>
</dbReference>
<keyword evidence="7 12" id="KW-1133">Transmembrane helix</keyword>
<dbReference type="CDD" id="cd04041">
    <property type="entry name" value="C2A_fungal"/>
    <property type="match status" value="1"/>
</dbReference>
<evidence type="ECO:0000256" key="10">
    <source>
        <dbReference type="ARBA" id="ARBA00023136"/>
    </source>
</evidence>
<dbReference type="CDD" id="cd21676">
    <property type="entry name" value="SMP_Mug190"/>
    <property type="match status" value="1"/>
</dbReference>
<dbReference type="InterPro" id="IPR037767">
    <property type="entry name" value="C2A_Mug190-like"/>
</dbReference>
<dbReference type="PANTHER" id="PTHR47348">
    <property type="entry name" value="MEIOTICALLY UP-REGULATED GENE 190 PROTEIN"/>
    <property type="match status" value="1"/>
</dbReference>
<evidence type="ECO:0000259" key="13">
    <source>
        <dbReference type="PROSITE" id="PS50004"/>
    </source>
</evidence>
<feature type="domain" description="C2" evidence="13">
    <location>
        <begin position="784"/>
        <end position="923"/>
    </location>
</feature>
<protein>
    <recommendedName>
        <fullName evidence="17">Meiotically up-regulated gene 190 protein</fullName>
    </recommendedName>
</protein>
<evidence type="ECO:0000259" key="14">
    <source>
        <dbReference type="PROSITE" id="PS51847"/>
    </source>
</evidence>
<evidence type="ECO:0000256" key="3">
    <source>
        <dbReference type="ARBA" id="ARBA00022553"/>
    </source>
</evidence>
<dbReference type="AlphaFoldDB" id="A0AAF0EMC0"/>
<feature type="compositionally biased region" description="Polar residues" evidence="11">
    <location>
        <begin position="771"/>
        <end position="783"/>
    </location>
</feature>
<dbReference type="PROSITE" id="PS51847">
    <property type="entry name" value="SMP"/>
    <property type="match status" value="1"/>
</dbReference>
<evidence type="ECO:0000256" key="5">
    <source>
        <dbReference type="ARBA" id="ARBA00022737"/>
    </source>
</evidence>
<dbReference type="GO" id="GO:0005789">
    <property type="term" value="C:endoplasmic reticulum membrane"/>
    <property type="evidence" value="ECO:0007669"/>
    <property type="project" value="UniProtKB-SubCell"/>
</dbReference>
<name>A0AAF0EMC0_9BASI</name>
<evidence type="ECO:0000313" key="15">
    <source>
        <dbReference type="EMBL" id="WFD33258.1"/>
    </source>
</evidence>
<dbReference type="InterPro" id="IPR035892">
    <property type="entry name" value="C2_domain_sf"/>
</dbReference>
<feature type="region of interest" description="Disordered" evidence="11">
    <location>
        <begin position="451"/>
        <end position="472"/>
    </location>
</feature>
<dbReference type="InterPro" id="IPR031468">
    <property type="entry name" value="SMP_LBD"/>
</dbReference>
<dbReference type="EMBL" id="CP119877">
    <property type="protein sequence ID" value="WFD33258.1"/>
    <property type="molecule type" value="Genomic_DNA"/>
</dbReference>
<keyword evidence="4 12" id="KW-0812">Transmembrane</keyword>
<keyword evidence="16" id="KW-1185">Reference proteome</keyword>
<evidence type="ECO:0000256" key="2">
    <source>
        <dbReference type="ARBA" id="ARBA00022448"/>
    </source>
</evidence>
<sequence length="1207" mass="134771">MPSQYYGQGWSDRNPVPTIQGYEAEVHKLQQEYGSDKPDRSDAASTVSRFVGMLRHTDEVAMDKLNTNTVIDPDNNIVEAAERTSIIGVHSTPNAVGGAAELLSPRRAAATSSAVATGTSAGRRRSNVTNKTSTATNSKMSVNPKSAKPPSDITTVAPADEPDKADLDTDDEEDLEDAHKGDKEEFTGGENEKDRIKKAATTTEKVPAHFHHKGDRFVNDPVTHRPVLIRDGKDTGRVDPKMLDSRYPQGFSHTPMIDPELLRNKYTSPDPAQPTSILLQRFPAPVETKAMSKLSASFDRLTTALMSAIALIWLSIAFGSGWFTFFYRTVMIGTGAVVAWCSIAISFRRIEKEFEDVRAHMHRQRGKRFSPPTPESVEWLNAAVACIWKQTNPEMFVSMIDMVEDIMQSSLPAFVDAVKISDFGLGENPLRFIAMRGLADLMTDPEYPRRTWIERGEDPPNEVSEEVDKSEKDDNAGDFLNMEVSFCYSAIPGETSDKRAQNIHLLIEFFIGAFDLFEIPLPIWIQVERVIGTVRLRAQIVSEAPYLRNLTFSFMGVPKVSISAIPMLRFMPNVLDLPLISGFVHSAIATAANMYVAPRSMTLNMSQMLSGDGIKKDTDSLGVLVVRISAGVDLSSQDMNGKSDPYCVLSYTKFGRPLYATRIIFEDLNPVWEETAFLLITRDDIRSDESLSLQLWDSDRHTADDIVGRVTIPLKQFARKANEMQSYESELLGFEDNDKMQGRLKWSAGFFEKSKFNQALRKEHHGESEAEQQSEIHATSVDSTEGAESLVTPPDPERPSGILSVIIKHIAGLENREVEKGVKGIEREGASGQDVSATSTKLPSSYCELILNDTLFFKTRVKQYTNMPFFNAGTEVFVRDWTMSKVDIVVRDARLREHDPIMGIVSLPLKSLFTESSMVEQSFGIQDGVGYGKVLVNFVFRSVKLSLPRELRGWDKVVLEIVSNITIAGASDEWSKKLNNSKITISIGEFSAKLPSLRKQDPVDTEGEPLLRLPVQDRYKNNIIFEFGRSPIPTVNGTIALANLPLNELIDAEMMDVSLPIVTGPQMFALRRNRINAQTKETHEFEQVGTMEMRLFVHPGIGEEHRPMTIGAKDRHEFEVYERLVGLPKRSEENSHAMDDGVITAQERRAISKAKMQGLHVRHRGIMGYAPVRTAVWAKDGLRDHLRNLGDHISGKIRRDQTVLSEV</sequence>
<keyword evidence="3" id="KW-0597">Phosphoprotein</keyword>
<proteinExistence type="predicted"/>
<evidence type="ECO:0000313" key="16">
    <source>
        <dbReference type="Proteomes" id="UP001219933"/>
    </source>
</evidence>
<feature type="domain" description="C2" evidence="13">
    <location>
        <begin position="599"/>
        <end position="727"/>
    </location>
</feature>
<comment type="subcellular location">
    <subcellularLocation>
        <location evidence="1">Endoplasmic reticulum membrane</location>
    </subcellularLocation>
</comment>
<evidence type="ECO:0000256" key="11">
    <source>
        <dbReference type="SAM" id="MobiDB-lite"/>
    </source>
</evidence>
<feature type="compositionally biased region" description="Basic and acidic residues" evidence="11">
    <location>
        <begin position="177"/>
        <end position="195"/>
    </location>
</feature>
<feature type="transmembrane region" description="Helical" evidence="12">
    <location>
        <begin position="325"/>
        <end position="345"/>
    </location>
</feature>
<feature type="compositionally biased region" description="Basic and acidic residues" evidence="11">
    <location>
        <begin position="230"/>
        <end position="244"/>
    </location>
</feature>
<accession>A0AAF0EMC0</accession>
<feature type="region of interest" description="Disordered" evidence="11">
    <location>
        <begin position="230"/>
        <end position="249"/>
    </location>
</feature>
<feature type="compositionally biased region" description="Polar residues" evidence="11">
    <location>
        <begin position="127"/>
        <end position="144"/>
    </location>
</feature>
<dbReference type="InterPro" id="IPR037765">
    <property type="entry name" value="C2B_Tricalbin"/>
</dbReference>
<feature type="region of interest" description="Disordered" evidence="11">
    <location>
        <begin position="761"/>
        <end position="800"/>
    </location>
</feature>
<evidence type="ECO:0000256" key="8">
    <source>
        <dbReference type="ARBA" id="ARBA00023055"/>
    </source>
</evidence>